<evidence type="ECO:0000313" key="2">
    <source>
        <dbReference type="EMBL" id="PTI30980.1"/>
    </source>
</evidence>
<comment type="caution">
    <text evidence="2">The sequence shown here is derived from an EMBL/GenBank/DDBJ whole genome shotgun (WGS) entry which is preliminary data.</text>
</comment>
<keyword evidence="1" id="KW-0472">Membrane</keyword>
<dbReference type="PANTHER" id="PTHR34980">
    <property type="entry name" value="INNER MEMBRANE PROTEIN-RELATED-RELATED"/>
    <property type="match status" value="1"/>
</dbReference>
<reference evidence="2 3" key="1">
    <citation type="journal article" date="2016" name="Front. Microbiol.">
        <title>Comprehensive Phylogenetic Analysis of Bovine Non-aureus Staphylococci Species Based on Whole-Genome Sequencing.</title>
        <authorList>
            <person name="Naushad S."/>
            <person name="Barkema H.W."/>
            <person name="Luby C."/>
            <person name="Condas L.A."/>
            <person name="Nobrega D.B."/>
            <person name="Carson D.A."/>
            <person name="De Buck J."/>
        </authorList>
    </citation>
    <scope>NUCLEOTIDE SEQUENCE [LARGE SCALE GENOMIC DNA]</scope>
    <source>
        <strain evidence="2 3">SNUC 2204</strain>
    </source>
</reference>
<feature type="transmembrane region" description="Helical" evidence="1">
    <location>
        <begin position="80"/>
        <end position="106"/>
    </location>
</feature>
<dbReference type="Proteomes" id="UP000241209">
    <property type="component" value="Unassembled WGS sequence"/>
</dbReference>
<name>A0A2T4PWU3_9STAP</name>
<evidence type="ECO:0000256" key="1">
    <source>
        <dbReference type="SAM" id="Phobius"/>
    </source>
</evidence>
<dbReference type="STRING" id="1167632.GCA_000286335_00316"/>
<dbReference type="EMBL" id="PZFK01000002">
    <property type="protein sequence ID" value="PTI30980.1"/>
    <property type="molecule type" value="Genomic_DNA"/>
</dbReference>
<accession>A0A2T4PWU3</accession>
<feature type="transmembrane region" description="Helical" evidence="1">
    <location>
        <begin position="35"/>
        <end position="68"/>
    </location>
</feature>
<dbReference type="Pfam" id="PF05656">
    <property type="entry name" value="DUF805"/>
    <property type="match status" value="1"/>
</dbReference>
<sequence>MDNSQNQVIESYKDFWKRFVDINGRSDRPDFWHPFWINFVITSLLGIVSAGFLSGLFALAIIIPTFTVMVRRLHDSNRTMLLAIVYHISGVIAGLFVAIFIVTFVFASNTGSGTLIGLALITGPIFMIIGVVIMLYTLYLLVAPGNREPNNYGSGGSTQIAPQPQVNVE</sequence>
<keyword evidence="1" id="KW-1133">Transmembrane helix</keyword>
<feature type="transmembrane region" description="Helical" evidence="1">
    <location>
        <begin position="118"/>
        <end position="142"/>
    </location>
</feature>
<keyword evidence="1" id="KW-0812">Transmembrane</keyword>
<dbReference type="RefSeq" id="WP_107556600.1">
    <property type="nucleotide sequence ID" value="NZ_PZFK01000002.1"/>
</dbReference>
<dbReference type="AlphaFoldDB" id="A0A2T4PWU3"/>
<dbReference type="PANTHER" id="PTHR34980:SF2">
    <property type="entry name" value="INNER MEMBRANE PROTEIN YHAH-RELATED"/>
    <property type="match status" value="1"/>
</dbReference>
<gene>
    <name evidence="2" type="ORF">BU072_01495</name>
</gene>
<proteinExistence type="predicted"/>
<dbReference type="GO" id="GO:0005886">
    <property type="term" value="C:plasma membrane"/>
    <property type="evidence" value="ECO:0007669"/>
    <property type="project" value="TreeGrafter"/>
</dbReference>
<dbReference type="InterPro" id="IPR008523">
    <property type="entry name" value="DUF805"/>
</dbReference>
<organism evidence="2 3">
    <name type="scientific">Mammaliicoccus vitulinus</name>
    <dbReference type="NCBI Taxonomy" id="71237"/>
    <lineage>
        <taxon>Bacteria</taxon>
        <taxon>Bacillati</taxon>
        <taxon>Bacillota</taxon>
        <taxon>Bacilli</taxon>
        <taxon>Bacillales</taxon>
        <taxon>Staphylococcaceae</taxon>
        <taxon>Mammaliicoccus</taxon>
    </lineage>
</organism>
<protein>
    <submittedName>
        <fullName evidence="2">DUF805 domain-containing protein</fullName>
    </submittedName>
</protein>
<evidence type="ECO:0000313" key="3">
    <source>
        <dbReference type="Proteomes" id="UP000241209"/>
    </source>
</evidence>